<keyword evidence="2" id="KW-0560">Oxidoreductase</keyword>
<accession>A0ABQ3ZVI8</accession>
<dbReference type="SUPFAM" id="SSF50129">
    <property type="entry name" value="GroES-like"/>
    <property type="match status" value="1"/>
</dbReference>
<dbReference type="EMBL" id="BOMN01000077">
    <property type="protein sequence ID" value="GIE22463.1"/>
    <property type="molecule type" value="Genomic_DNA"/>
</dbReference>
<evidence type="ECO:0000259" key="3">
    <source>
        <dbReference type="SMART" id="SM00829"/>
    </source>
</evidence>
<dbReference type="InterPro" id="IPR020843">
    <property type="entry name" value="ER"/>
</dbReference>
<dbReference type="SMART" id="SM00829">
    <property type="entry name" value="PKS_ER"/>
    <property type="match status" value="1"/>
</dbReference>
<dbReference type="RefSeq" id="WP_203839553.1">
    <property type="nucleotide sequence ID" value="NZ_BAAATV010000022.1"/>
</dbReference>
<dbReference type="Pfam" id="PF08240">
    <property type="entry name" value="ADH_N"/>
    <property type="match status" value="1"/>
</dbReference>
<dbReference type="PANTHER" id="PTHR48106:SF13">
    <property type="entry name" value="QUINONE OXIDOREDUCTASE-RELATED"/>
    <property type="match status" value="1"/>
</dbReference>
<dbReference type="PANTHER" id="PTHR48106">
    <property type="entry name" value="QUINONE OXIDOREDUCTASE PIG3-RELATED"/>
    <property type="match status" value="1"/>
</dbReference>
<name>A0ABQ3ZVI8_9ACTN</name>
<evidence type="ECO:0000313" key="4">
    <source>
        <dbReference type="EMBL" id="GIE22463.1"/>
    </source>
</evidence>
<dbReference type="CDD" id="cd08273">
    <property type="entry name" value="MDR8"/>
    <property type="match status" value="1"/>
</dbReference>
<comment type="caution">
    <text evidence="4">The sequence shown here is derived from an EMBL/GenBank/DDBJ whole genome shotgun (WGS) entry which is preliminary data.</text>
</comment>
<proteinExistence type="predicted"/>
<dbReference type="InterPro" id="IPR013154">
    <property type="entry name" value="ADH-like_N"/>
</dbReference>
<dbReference type="Gene3D" id="3.90.180.10">
    <property type="entry name" value="Medium-chain alcohol dehydrogenases, catalytic domain"/>
    <property type="match status" value="1"/>
</dbReference>
<evidence type="ECO:0000313" key="5">
    <source>
        <dbReference type="Proteomes" id="UP000603200"/>
    </source>
</evidence>
<dbReference type="Pfam" id="PF13602">
    <property type="entry name" value="ADH_zinc_N_2"/>
    <property type="match status" value="1"/>
</dbReference>
<sequence>MGNSMIEVVLPGIVEPEGLQLRERAIPAPGQGQALVRVEATGVSFAEQQMRRGRYYDQPPFPFVPGYDLVGTVEEAGPGADPALRGRRVAALTKTGGWSSHAVLDAADLVPVPDGVTAVQAETVVVNGITAWQMLHRLAHVRAGHTVVVMGANGGVGSILVQLAQLAGARVIGTASPRHHDALRAAGVVPVDYRGDVPAQVRAIAPEGVDAVFDHVGGPGLTGSWKLLRRGGTLVSYGSASTRDDSGSKQLPVLKLLGRLWTWNALPNGRHAYFFNVWGGLWRKDRFRAKLRADLTAVLEAMAAGKVTAAVGAELPLARAAEAMRLAESKTVAGKVVLTP</sequence>
<evidence type="ECO:0000256" key="2">
    <source>
        <dbReference type="ARBA" id="ARBA00023002"/>
    </source>
</evidence>
<feature type="domain" description="Enoyl reductase (ER)" evidence="3">
    <location>
        <begin position="12"/>
        <end position="338"/>
    </location>
</feature>
<evidence type="ECO:0000256" key="1">
    <source>
        <dbReference type="ARBA" id="ARBA00022857"/>
    </source>
</evidence>
<dbReference type="SUPFAM" id="SSF51735">
    <property type="entry name" value="NAD(P)-binding Rossmann-fold domains"/>
    <property type="match status" value="1"/>
</dbReference>
<organism evidence="4 5">
    <name type="scientific">Winogradskya humida</name>
    <dbReference type="NCBI Taxonomy" id="113566"/>
    <lineage>
        <taxon>Bacteria</taxon>
        <taxon>Bacillati</taxon>
        <taxon>Actinomycetota</taxon>
        <taxon>Actinomycetes</taxon>
        <taxon>Micromonosporales</taxon>
        <taxon>Micromonosporaceae</taxon>
        <taxon>Winogradskya</taxon>
    </lineage>
</organism>
<dbReference type="InterPro" id="IPR036291">
    <property type="entry name" value="NAD(P)-bd_dom_sf"/>
</dbReference>
<keyword evidence="1" id="KW-0521">NADP</keyword>
<dbReference type="InterPro" id="IPR011032">
    <property type="entry name" value="GroES-like_sf"/>
</dbReference>
<dbReference type="Proteomes" id="UP000603200">
    <property type="component" value="Unassembled WGS sequence"/>
</dbReference>
<keyword evidence="5" id="KW-1185">Reference proteome</keyword>
<dbReference type="Gene3D" id="3.40.50.720">
    <property type="entry name" value="NAD(P)-binding Rossmann-like Domain"/>
    <property type="match status" value="1"/>
</dbReference>
<reference evidence="4 5" key="1">
    <citation type="submission" date="2021-01" db="EMBL/GenBank/DDBJ databases">
        <title>Whole genome shotgun sequence of Actinoplanes humidus NBRC 14915.</title>
        <authorList>
            <person name="Komaki H."/>
            <person name="Tamura T."/>
        </authorList>
    </citation>
    <scope>NUCLEOTIDE SEQUENCE [LARGE SCALE GENOMIC DNA]</scope>
    <source>
        <strain evidence="4 5">NBRC 14915</strain>
    </source>
</reference>
<gene>
    <name evidence="4" type="primary">qor_5</name>
    <name evidence="4" type="ORF">Ahu01nite_055650</name>
</gene>
<protein>
    <submittedName>
        <fullName evidence="4">NADPH:quinone reductase</fullName>
    </submittedName>
</protein>